<evidence type="ECO:0000256" key="5">
    <source>
        <dbReference type="PROSITE-ProRule" id="PRU01161"/>
    </source>
</evidence>
<dbReference type="Proteomes" id="UP001432995">
    <property type="component" value="Unassembled WGS sequence"/>
</dbReference>
<dbReference type="InterPro" id="IPR018490">
    <property type="entry name" value="cNMP-bd_dom_sf"/>
</dbReference>
<feature type="short sequence motif" description="GXSXG" evidence="5">
    <location>
        <begin position="354"/>
        <end position="358"/>
    </location>
</feature>
<evidence type="ECO:0000256" key="4">
    <source>
        <dbReference type="ARBA" id="ARBA00023098"/>
    </source>
</evidence>
<keyword evidence="2 5" id="KW-0378">Hydrolase</keyword>
<comment type="similarity">
    <text evidence="1">Belongs to the NTE family.</text>
</comment>
<proteinExistence type="inferred from homology"/>
<dbReference type="EMBL" id="JBELQD010000043">
    <property type="protein sequence ID" value="MER2291323.1"/>
    <property type="molecule type" value="Genomic_DNA"/>
</dbReference>
<dbReference type="PROSITE" id="PS51635">
    <property type="entry name" value="PNPLA"/>
    <property type="match status" value="1"/>
</dbReference>
<evidence type="ECO:0000259" key="6">
    <source>
        <dbReference type="PROSITE" id="PS50042"/>
    </source>
</evidence>
<dbReference type="Gene3D" id="2.60.120.10">
    <property type="entry name" value="Jelly Rolls"/>
    <property type="match status" value="1"/>
</dbReference>
<dbReference type="InterPro" id="IPR050301">
    <property type="entry name" value="NTE"/>
</dbReference>
<dbReference type="InterPro" id="IPR016035">
    <property type="entry name" value="Acyl_Trfase/lysoPLipase"/>
</dbReference>
<feature type="domain" description="Cyclic nucleotide-binding" evidence="6">
    <location>
        <begin position="27"/>
        <end position="131"/>
    </location>
</feature>
<dbReference type="InterPro" id="IPR002641">
    <property type="entry name" value="PNPLA_dom"/>
</dbReference>
<dbReference type="SUPFAM" id="SSF51206">
    <property type="entry name" value="cAMP-binding domain-like"/>
    <property type="match status" value="1"/>
</dbReference>
<sequence length="592" mass="63022">MSTERLDICDLLPVPAVITPGRPEIPFLVSLNEDAADAIRARMTSVAVAGGRMLFEEGDEADALYTLVSGAVGLSTRDPRDGSVRRLTRLSPPDTVGELALLTGEPRSITATALRDTHLLRLSRAAFVDLIATHPGTLLYFAQILAARLRTAHTGVTLNHAPRSFAVLAATEGCQATAFGERLAQALDAALPGRTGCLSEWPPEADEAWFHRYEQAHDRTVFVAHQIDCPWCQLCLRHADHVLLLAEPGAPPRPGAAAYLASIRSPWIRMDLAVAQPAGARLPRPLHPDVAALPVSLRLQARENHDGDFARLARIASGHARALVLGGGGARGLAHLSVLRALFEAGLDIDLVGGISMGSILAASVALDWSLDAIEAHTVASFGRNPLDDYTLPFHALTRGAKVDAGLAARFGDARVEDLWRPFFCVSSNLSTGTAMVHWAGPLDRAIRASIAIPGLLPPVACADGILVDGGMMNNLPADVMADLDRGPVLAVDVGSDTAFQVMPRQGRGARAFRRFLGISDQLPGIAHLLLRSAMVSSDAQTMAAVTRAAVLLKPALAGVDLRAWSSFETTAELGYRCAREALDSGRLRAWT</sequence>
<feature type="active site" description="Proton acceptor" evidence="5">
    <location>
        <position position="469"/>
    </location>
</feature>
<dbReference type="CDD" id="cd00038">
    <property type="entry name" value="CAP_ED"/>
    <property type="match status" value="1"/>
</dbReference>
<dbReference type="Pfam" id="PF01734">
    <property type="entry name" value="Patatin"/>
    <property type="match status" value="1"/>
</dbReference>
<dbReference type="InterPro" id="IPR014710">
    <property type="entry name" value="RmlC-like_jellyroll"/>
</dbReference>
<dbReference type="RefSeq" id="WP_350380638.1">
    <property type="nucleotide sequence ID" value="NZ_JBELQD010000043.1"/>
</dbReference>
<organism evidence="8 9">
    <name type="scientific">Methylobacterium brachiatum</name>
    <dbReference type="NCBI Taxonomy" id="269660"/>
    <lineage>
        <taxon>Bacteria</taxon>
        <taxon>Pseudomonadati</taxon>
        <taxon>Pseudomonadota</taxon>
        <taxon>Alphaproteobacteria</taxon>
        <taxon>Hyphomicrobiales</taxon>
        <taxon>Methylobacteriaceae</taxon>
        <taxon>Methylobacterium</taxon>
    </lineage>
</organism>
<protein>
    <submittedName>
        <fullName evidence="8">Patatin-like phospholipase family protein</fullName>
    </submittedName>
</protein>
<evidence type="ECO:0000259" key="7">
    <source>
        <dbReference type="PROSITE" id="PS51635"/>
    </source>
</evidence>
<evidence type="ECO:0000313" key="9">
    <source>
        <dbReference type="Proteomes" id="UP001432995"/>
    </source>
</evidence>
<dbReference type="Gene3D" id="3.40.1090.10">
    <property type="entry name" value="Cytosolic phospholipase A2 catalytic domain"/>
    <property type="match status" value="2"/>
</dbReference>
<feature type="short sequence motif" description="GXGXXG" evidence="5">
    <location>
        <begin position="327"/>
        <end position="332"/>
    </location>
</feature>
<evidence type="ECO:0000313" key="8">
    <source>
        <dbReference type="EMBL" id="MER2291323.1"/>
    </source>
</evidence>
<dbReference type="Pfam" id="PF00027">
    <property type="entry name" value="cNMP_binding"/>
    <property type="match status" value="1"/>
</dbReference>
<dbReference type="SMART" id="SM00100">
    <property type="entry name" value="cNMP"/>
    <property type="match status" value="1"/>
</dbReference>
<keyword evidence="4 5" id="KW-0443">Lipid metabolism</keyword>
<keyword evidence="9" id="KW-1185">Reference proteome</keyword>
<gene>
    <name evidence="8" type="ORF">ABS770_24015</name>
</gene>
<dbReference type="PANTHER" id="PTHR14226:SF29">
    <property type="entry name" value="NEUROPATHY TARGET ESTERASE SWS"/>
    <property type="match status" value="1"/>
</dbReference>
<evidence type="ECO:0000256" key="3">
    <source>
        <dbReference type="ARBA" id="ARBA00022963"/>
    </source>
</evidence>
<dbReference type="PANTHER" id="PTHR14226">
    <property type="entry name" value="NEUROPATHY TARGET ESTERASE/SWISS CHEESE D.MELANOGASTER"/>
    <property type="match status" value="1"/>
</dbReference>
<feature type="short sequence motif" description="DGA/G" evidence="5">
    <location>
        <begin position="469"/>
        <end position="471"/>
    </location>
</feature>
<keyword evidence="3 5" id="KW-0442">Lipid degradation</keyword>
<feature type="active site" description="Nucleophile" evidence="5">
    <location>
        <position position="356"/>
    </location>
</feature>
<dbReference type="PROSITE" id="PS50042">
    <property type="entry name" value="CNMP_BINDING_3"/>
    <property type="match status" value="1"/>
</dbReference>
<name>A0ABV1R8Z5_9HYPH</name>
<comment type="caution">
    <text evidence="8">The sequence shown here is derived from an EMBL/GenBank/DDBJ whole genome shotgun (WGS) entry which is preliminary data.</text>
</comment>
<accession>A0ABV1R8Z5</accession>
<evidence type="ECO:0000256" key="2">
    <source>
        <dbReference type="ARBA" id="ARBA00022801"/>
    </source>
</evidence>
<reference evidence="8" key="1">
    <citation type="submission" date="2024-06" db="EMBL/GenBank/DDBJ databases">
        <authorList>
            <person name="Campbell A.G."/>
        </authorList>
    </citation>
    <scope>NUCLEOTIDE SEQUENCE</scope>
    <source>
        <strain evidence="8">EM17</strain>
    </source>
</reference>
<evidence type="ECO:0000256" key="1">
    <source>
        <dbReference type="ARBA" id="ARBA00006636"/>
    </source>
</evidence>
<feature type="domain" description="PNPLA" evidence="7">
    <location>
        <begin position="323"/>
        <end position="482"/>
    </location>
</feature>
<dbReference type="SUPFAM" id="SSF52151">
    <property type="entry name" value="FabD/lysophospholipase-like"/>
    <property type="match status" value="1"/>
</dbReference>
<dbReference type="InterPro" id="IPR000595">
    <property type="entry name" value="cNMP-bd_dom"/>
</dbReference>